<accession>A0A314Y7G9</accession>
<proteinExistence type="predicted"/>
<evidence type="ECO:0000313" key="1">
    <source>
        <dbReference type="EMBL" id="PQQ04155.1"/>
    </source>
</evidence>
<organism evidence="1 2">
    <name type="scientific">Prunus yedoensis var. nudiflora</name>
    <dbReference type="NCBI Taxonomy" id="2094558"/>
    <lineage>
        <taxon>Eukaryota</taxon>
        <taxon>Viridiplantae</taxon>
        <taxon>Streptophyta</taxon>
        <taxon>Embryophyta</taxon>
        <taxon>Tracheophyta</taxon>
        <taxon>Spermatophyta</taxon>
        <taxon>Magnoliopsida</taxon>
        <taxon>eudicotyledons</taxon>
        <taxon>Gunneridae</taxon>
        <taxon>Pentapetalae</taxon>
        <taxon>rosids</taxon>
        <taxon>fabids</taxon>
        <taxon>Rosales</taxon>
        <taxon>Rosaceae</taxon>
        <taxon>Amygdaloideae</taxon>
        <taxon>Amygdaleae</taxon>
        <taxon>Prunus</taxon>
    </lineage>
</organism>
<dbReference type="EMBL" id="PJQY01001262">
    <property type="protein sequence ID" value="PQQ04155.1"/>
    <property type="molecule type" value="Genomic_DNA"/>
</dbReference>
<dbReference type="Proteomes" id="UP000250321">
    <property type="component" value="Unassembled WGS sequence"/>
</dbReference>
<sequence length="98" mass="11010">MEDSSIVQIDRKTSIETEPRTLGFDQIQFAREAARYVLKTKNIEEAMRIFTEVGGGLVPVVSSTDQNGDEMMDSEELECSEDNYIRSQGPRDCVSAPF</sequence>
<comment type="caution">
    <text evidence="1">The sequence shown here is derived from an EMBL/GenBank/DDBJ whole genome shotgun (WGS) entry which is preliminary data.</text>
</comment>
<dbReference type="OrthoDB" id="603047at2759"/>
<reference evidence="1 2" key="1">
    <citation type="submission" date="2018-02" db="EMBL/GenBank/DDBJ databases">
        <title>Draft genome of wild Prunus yedoensis var. nudiflora.</title>
        <authorList>
            <person name="Baek S."/>
            <person name="Kim J.-H."/>
            <person name="Choi K."/>
            <person name="Kim G.-B."/>
            <person name="Cho A."/>
            <person name="Jang H."/>
            <person name="Shin C.-H."/>
            <person name="Yu H.-J."/>
            <person name="Mun J.-H."/>
        </authorList>
    </citation>
    <scope>NUCLEOTIDE SEQUENCE [LARGE SCALE GENOMIC DNA]</scope>
    <source>
        <strain evidence="2">cv. Jeju island</strain>
        <tissue evidence="1">Leaf</tissue>
    </source>
</reference>
<keyword evidence="2" id="KW-1185">Reference proteome</keyword>
<gene>
    <name evidence="1" type="ORF">Pyn_20270</name>
</gene>
<name>A0A314Y7G9_PRUYE</name>
<dbReference type="AlphaFoldDB" id="A0A314Y7G9"/>
<protein>
    <submittedName>
        <fullName evidence="1">Uncharacterized protein</fullName>
    </submittedName>
</protein>
<dbReference type="PANTHER" id="PTHR34808">
    <property type="entry name" value="EXPRESSED PROTEIN"/>
    <property type="match status" value="1"/>
</dbReference>
<evidence type="ECO:0000313" key="2">
    <source>
        <dbReference type="Proteomes" id="UP000250321"/>
    </source>
</evidence>
<dbReference type="PANTHER" id="PTHR34808:SF2">
    <property type="entry name" value="EXPRESSED PROTEIN"/>
    <property type="match status" value="1"/>
</dbReference>